<dbReference type="InterPro" id="IPR036390">
    <property type="entry name" value="WH_DNA-bd_sf"/>
</dbReference>
<dbReference type="InterPro" id="IPR027417">
    <property type="entry name" value="P-loop_NTPase"/>
</dbReference>
<dbReference type="SMART" id="SM00382">
    <property type="entry name" value="AAA"/>
    <property type="match status" value="1"/>
</dbReference>
<evidence type="ECO:0000259" key="7">
    <source>
        <dbReference type="PROSITE" id="PS51372"/>
    </source>
</evidence>
<dbReference type="InterPro" id="IPR011608">
    <property type="entry name" value="PRD"/>
</dbReference>
<dbReference type="Proteomes" id="UP001144612">
    <property type="component" value="Unassembled WGS sequence"/>
</dbReference>
<keyword evidence="9" id="KW-1185">Reference proteome</keyword>
<keyword evidence="3" id="KW-0067">ATP-binding</keyword>
<dbReference type="SUPFAM" id="SSF63520">
    <property type="entry name" value="PTS-regulatory domain, PRD"/>
    <property type="match status" value="2"/>
</dbReference>
<dbReference type="Gene3D" id="1.10.1790.10">
    <property type="entry name" value="PRD domain"/>
    <property type="match status" value="2"/>
</dbReference>
<evidence type="ECO:0000256" key="2">
    <source>
        <dbReference type="ARBA" id="ARBA00022741"/>
    </source>
</evidence>
<feature type="domain" description="PRD" evidence="7">
    <location>
        <begin position="443"/>
        <end position="548"/>
    </location>
</feature>
<dbReference type="Gene3D" id="3.40.50.300">
    <property type="entry name" value="P-loop containing nucleotide triphosphate hydrolases"/>
    <property type="match status" value="1"/>
</dbReference>
<gene>
    <name evidence="8" type="ORF">OW729_14985</name>
</gene>
<keyword evidence="1" id="KW-0808">Transferase</keyword>
<feature type="domain" description="PRD" evidence="7">
    <location>
        <begin position="797"/>
        <end position="898"/>
    </location>
</feature>
<dbReference type="Pfam" id="PF03610">
    <property type="entry name" value="EIIA-man"/>
    <property type="match status" value="1"/>
</dbReference>
<evidence type="ECO:0000313" key="9">
    <source>
        <dbReference type="Proteomes" id="UP001144612"/>
    </source>
</evidence>
<dbReference type="EMBL" id="JAPQFJ010000017">
    <property type="protein sequence ID" value="MCY6959925.1"/>
    <property type="molecule type" value="Genomic_DNA"/>
</dbReference>
<dbReference type="Gene3D" id="3.40.50.510">
    <property type="entry name" value="Phosphotransferase system, mannose-type IIA component"/>
    <property type="match status" value="1"/>
</dbReference>
<proteinExistence type="predicted"/>
<evidence type="ECO:0000259" key="5">
    <source>
        <dbReference type="PROSITE" id="PS50045"/>
    </source>
</evidence>
<keyword evidence="4" id="KW-0238">DNA-binding</keyword>
<comment type="caution">
    <text evidence="8">The sequence shown here is derived from an EMBL/GenBank/DDBJ whole genome shotgun (WGS) entry which is preliminary data.</text>
</comment>
<accession>A0ABT4DC90</accession>
<dbReference type="InterPro" id="IPR036662">
    <property type="entry name" value="PTS_EIIA_man-typ_sf"/>
</dbReference>
<evidence type="ECO:0000259" key="6">
    <source>
        <dbReference type="PROSITE" id="PS51096"/>
    </source>
</evidence>
<dbReference type="PANTHER" id="PTHR32071:SF38">
    <property type="entry name" value="PSP OPERON TRANSCRIPTIONAL ACTIVATOR"/>
    <property type="match status" value="1"/>
</dbReference>
<dbReference type="PROSITE" id="PS50045">
    <property type="entry name" value="SIGMA54_INTERACT_4"/>
    <property type="match status" value="1"/>
</dbReference>
<dbReference type="SUPFAM" id="SSF46785">
    <property type="entry name" value="Winged helix' DNA-binding domain"/>
    <property type="match status" value="1"/>
</dbReference>
<dbReference type="PANTHER" id="PTHR32071">
    <property type="entry name" value="TRANSCRIPTIONAL REGULATORY PROTEIN"/>
    <property type="match status" value="1"/>
</dbReference>
<dbReference type="RefSeq" id="WP_268062361.1">
    <property type="nucleotide sequence ID" value="NZ_JAPQFJ010000017.1"/>
</dbReference>
<dbReference type="CDD" id="cd00009">
    <property type="entry name" value="AAA"/>
    <property type="match status" value="1"/>
</dbReference>
<dbReference type="Pfam" id="PF00874">
    <property type="entry name" value="PRD"/>
    <property type="match status" value="2"/>
</dbReference>
<reference evidence="8" key="1">
    <citation type="submission" date="2022-12" db="EMBL/GenBank/DDBJ databases">
        <title>Clostridium sp. nov., isolated from industrial wastewater.</title>
        <authorList>
            <person name="Jiayan W."/>
        </authorList>
    </citation>
    <scope>NUCLEOTIDE SEQUENCE</scope>
    <source>
        <strain evidence="8">ZC22-4</strain>
    </source>
</reference>
<feature type="domain" description="Sigma-54 factor interaction" evidence="5">
    <location>
        <begin position="90"/>
        <end position="324"/>
    </location>
</feature>
<feature type="domain" description="PTS EIIA type-4" evidence="6">
    <location>
        <begin position="550"/>
        <end position="677"/>
    </location>
</feature>
<dbReference type="InterPro" id="IPR002078">
    <property type="entry name" value="Sigma_54_int"/>
</dbReference>
<evidence type="ECO:0000256" key="3">
    <source>
        <dbReference type="ARBA" id="ARBA00022840"/>
    </source>
</evidence>
<keyword evidence="2" id="KW-0547">Nucleotide-binding</keyword>
<dbReference type="PROSITE" id="PS51096">
    <property type="entry name" value="PTS_EIIA_TYPE_4"/>
    <property type="match status" value="1"/>
</dbReference>
<dbReference type="SUPFAM" id="SSF52540">
    <property type="entry name" value="P-loop containing nucleoside triphosphate hydrolases"/>
    <property type="match status" value="1"/>
</dbReference>
<dbReference type="InterPro" id="IPR036634">
    <property type="entry name" value="PRD_sf"/>
</dbReference>
<sequence>MKRIDTVYEELKKNCIRNFREKGKVIGFSTQNLAERLNIHRSNVSSDLNKLYKMGRIIKIQGKPVLYKIKDKELSEGYFEGINTDVFDNIIGSNLSLKNSVQQARAAIMYPPKGLHTIILGETGTGKSMFAESMYNYAKHIGKIKDNAPFIIFNCSDYANNPQLLMSQLFGVKKGAYTGANKDKSGLIEKANDGILFLDEVHRLPPEGQEMLFYIIDKGVYRKLGEVDIQHKANILIICATTENVESVLLKTFIRRIPMIIRLPSLKDRTIEERYSLISNFFKEEARCIKSDIKVTANALKALLLYDCPNNIGQLKSDIKLCCAKAFLESMLKNSKDICVQSEDLQKYIIQGLLLYKSCREEIDKFVNIDITKFQVENKDSSENKDIKVYNFYEYLEGKRKSLEAKGINEKDIKLIMSLDIDTYFKKYILNIDEKHLDKIYKVVDKKIVNIVDKFLNYCEEKMYKKFEAKILYGLSMHVASSIERIRSGKEIKNHQLEYIKKNYVEEFKYAYLLKEKIEESFNIKVPEDEVGFICMFLCVNKEIIESDGKVAVLVAMHGESSATSIVDVANRLLEENYAVGYNMPLEQKPEDALENLISISKKINKGKGILLLVDMGSLVFFGDLIYERTKIPVKTIEMVCTPMVLEGTRKALVNSSLEEVYEACLNLSPYIGRIYIENFDFNHKLKKDVIITACITGEGTAVKLKSIIEHKLNTKDKDVDVLCIDILSKDKFNKDIEKIKEDKNVIAVISAIKPLDDSILYISTSDIFNEEKILILDERMNMLKTINNMKSVIEENINIDSSKYIESFKNFYMYLLGEKVQLDENLIVGLILHIGCVLERVLSNKKMKHLNTNIQIPSGYEENIKLIKNAVLPIERKFSVSMTMEEYINITKIIYSI</sequence>
<protein>
    <submittedName>
        <fullName evidence="8">Sigma 54-interacting transcriptional regulator</fullName>
    </submittedName>
</protein>
<dbReference type="SUPFAM" id="SSF53062">
    <property type="entry name" value="PTS system fructose IIA component-like"/>
    <property type="match status" value="1"/>
</dbReference>
<dbReference type="Pfam" id="PF00158">
    <property type="entry name" value="Sigma54_activat"/>
    <property type="match status" value="1"/>
</dbReference>
<evidence type="ECO:0000313" key="8">
    <source>
        <dbReference type="EMBL" id="MCY6959925.1"/>
    </source>
</evidence>
<dbReference type="InterPro" id="IPR003593">
    <property type="entry name" value="AAA+_ATPase"/>
</dbReference>
<name>A0ABT4DC90_9CLOT</name>
<dbReference type="InterPro" id="IPR004701">
    <property type="entry name" value="PTS_EIIA_man-typ"/>
</dbReference>
<organism evidence="8 9">
    <name type="scientific">Clostridium brassicae</name>
    <dbReference type="NCBI Taxonomy" id="2999072"/>
    <lineage>
        <taxon>Bacteria</taxon>
        <taxon>Bacillati</taxon>
        <taxon>Bacillota</taxon>
        <taxon>Clostridia</taxon>
        <taxon>Eubacteriales</taxon>
        <taxon>Clostridiaceae</taxon>
        <taxon>Clostridium</taxon>
    </lineage>
</organism>
<evidence type="ECO:0000256" key="1">
    <source>
        <dbReference type="ARBA" id="ARBA00022679"/>
    </source>
</evidence>
<dbReference type="PROSITE" id="PS51372">
    <property type="entry name" value="PRD_2"/>
    <property type="match status" value="2"/>
</dbReference>
<evidence type="ECO:0000256" key="4">
    <source>
        <dbReference type="ARBA" id="ARBA00023125"/>
    </source>
</evidence>